<dbReference type="Proteomes" id="UP001187734">
    <property type="component" value="Unassembled WGS sequence"/>
</dbReference>
<evidence type="ECO:0000313" key="2">
    <source>
        <dbReference type="Proteomes" id="UP001187734"/>
    </source>
</evidence>
<keyword evidence="2" id="KW-1185">Reference proteome</keyword>
<protein>
    <submittedName>
        <fullName evidence="1">Uncharacterized protein</fullName>
    </submittedName>
</protein>
<proteinExistence type="predicted"/>
<organism evidence="1 2">
    <name type="scientific">Fusarium torulosum</name>
    <dbReference type="NCBI Taxonomy" id="33205"/>
    <lineage>
        <taxon>Eukaryota</taxon>
        <taxon>Fungi</taxon>
        <taxon>Dikarya</taxon>
        <taxon>Ascomycota</taxon>
        <taxon>Pezizomycotina</taxon>
        <taxon>Sordariomycetes</taxon>
        <taxon>Hypocreomycetidae</taxon>
        <taxon>Hypocreales</taxon>
        <taxon>Nectriaceae</taxon>
        <taxon>Fusarium</taxon>
    </lineage>
</organism>
<dbReference type="EMBL" id="ONZP01000758">
    <property type="protein sequence ID" value="SPJ90395.1"/>
    <property type="molecule type" value="Genomic_DNA"/>
</dbReference>
<dbReference type="AlphaFoldDB" id="A0AAE8SPN9"/>
<evidence type="ECO:0000313" key="1">
    <source>
        <dbReference type="EMBL" id="SPJ90395.1"/>
    </source>
</evidence>
<comment type="caution">
    <text evidence="1">The sequence shown here is derived from an EMBL/GenBank/DDBJ whole genome shotgun (WGS) entry which is preliminary data.</text>
</comment>
<accession>A0AAE8SPN9</accession>
<gene>
    <name evidence="1" type="ORF">FTOL_13276</name>
</gene>
<reference evidence="1" key="1">
    <citation type="submission" date="2018-03" db="EMBL/GenBank/DDBJ databases">
        <authorList>
            <person name="Guldener U."/>
        </authorList>
    </citation>
    <scope>NUCLEOTIDE SEQUENCE</scope>
</reference>
<sequence length="120" mass="13624">MPRVRLLSSRGFARMQCPVDPPRGNAQLAKARSDLEAASSARNAVEDEEKLVGLREQRARVIAWLQEPHLRPSYRKSICAVFLPLLNNEIEALVAEMAKYAEVKNAVRRLLDELEEELDQ</sequence>
<name>A0AAE8SPN9_9HYPO</name>